<protein>
    <submittedName>
        <fullName evidence="1">Uncharacterized protein</fullName>
    </submittedName>
</protein>
<sequence>MASWPIFCCID</sequence>
<comment type="caution">
    <text evidence="1">The sequence shown here is derived from an EMBL/GenBank/DDBJ whole genome shotgun (WGS) entry which is preliminary data.</text>
</comment>
<proteinExistence type="predicted"/>
<evidence type="ECO:0000313" key="2">
    <source>
        <dbReference type="Proteomes" id="UP001209878"/>
    </source>
</evidence>
<keyword evidence="2" id="KW-1185">Reference proteome</keyword>
<accession>A0AAD9IMT5</accession>
<dbReference type="Proteomes" id="UP001209878">
    <property type="component" value="Unassembled WGS sequence"/>
</dbReference>
<dbReference type="EMBL" id="JAODUO010008726">
    <property type="protein sequence ID" value="KAK2138134.1"/>
    <property type="molecule type" value="Genomic_DNA"/>
</dbReference>
<gene>
    <name evidence="1" type="ORF">NP493_8739g00003</name>
</gene>
<organism evidence="1 2">
    <name type="scientific">Ridgeia piscesae</name>
    <name type="common">Tubeworm</name>
    <dbReference type="NCBI Taxonomy" id="27915"/>
    <lineage>
        <taxon>Eukaryota</taxon>
        <taxon>Metazoa</taxon>
        <taxon>Spiralia</taxon>
        <taxon>Lophotrochozoa</taxon>
        <taxon>Annelida</taxon>
        <taxon>Polychaeta</taxon>
        <taxon>Sedentaria</taxon>
        <taxon>Canalipalpata</taxon>
        <taxon>Sabellida</taxon>
        <taxon>Siboglinidae</taxon>
        <taxon>Ridgeia</taxon>
    </lineage>
</organism>
<evidence type="ECO:0000313" key="1">
    <source>
        <dbReference type="EMBL" id="KAK2138134.1"/>
    </source>
</evidence>
<reference evidence="1" key="1">
    <citation type="journal article" date="2023" name="Mol. Biol. Evol.">
        <title>Third-Generation Sequencing Reveals the Adaptive Role of the Epigenome in Three Deep-Sea Polychaetes.</title>
        <authorList>
            <person name="Perez M."/>
            <person name="Aroh O."/>
            <person name="Sun Y."/>
            <person name="Lan Y."/>
            <person name="Juniper S.K."/>
            <person name="Young C.R."/>
            <person name="Angers B."/>
            <person name="Qian P.Y."/>
        </authorList>
    </citation>
    <scope>NUCLEOTIDE SEQUENCE</scope>
    <source>
        <strain evidence="1">R07B-5</strain>
    </source>
</reference>
<name>A0AAD9IMT5_RIDPI</name>